<protein>
    <submittedName>
        <fullName evidence="1">Uncharacterized protein</fullName>
    </submittedName>
</protein>
<dbReference type="Proteomes" id="UP001190700">
    <property type="component" value="Unassembled WGS sequence"/>
</dbReference>
<sequence>MGGNPPTTSLGMTGARGLTSLAGRVRGLQPLAAEWDPVSYMLQRQALRRVDGPRGSGGADSLWLVYGALFNTHSLALVDDEEPCCALSSAVEEEPEYSALEVGLWCRTGETKITFTTALARYRVATGDLRDSVSDNDDPGSEGENNE</sequence>
<evidence type="ECO:0000313" key="1">
    <source>
        <dbReference type="EMBL" id="KAK3252222.1"/>
    </source>
</evidence>
<name>A0AAE0CE75_9CHLO</name>
<organism evidence="1 2">
    <name type="scientific">Cymbomonas tetramitiformis</name>
    <dbReference type="NCBI Taxonomy" id="36881"/>
    <lineage>
        <taxon>Eukaryota</taxon>
        <taxon>Viridiplantae</taxon>
        <taxon>Chlorophyta</taxon>
        <taxon>Pyramimonadophyceae</taxon>
        <taxon>Pyramimonadales</taxon>
        <taxon>Pyramimonadaceae</taxon>
        <taxon>Cymbomonas</taxon>
    </lineage>
</organism>
<dbReference type="EMBL" id="LGRX02025550">
    <property type="protein sequence ID" value="KAK3252222.1"/>
    <property type="molecule type" value="Genomic_DNA"/>
</dbReference>
<comment type="caution">
    <text evidence="1">The sequence shown here is derived from an EMBL/GenBank/DDBJ whole genome shotgun (WGS) entry which is preliminary data.</text>
</comment>
<reference evidence="1 2" key="1">
    <citation type="journal article" date="2015" name="Genome Biol. Evol.">
        <title>Comparative Genomics of a Bacterivorous Green Alga Reveals Evolutionary Causalities and Consequences of Phago-Mixotrophic Mode of Nutrition.</title>
        <authorList>
            <person name="Burns J.A."/>
            <person name="Paasch A."/>
            <person name="Narechania A."/>
            <person name="Kim E."/>
        </authorList>
    </citation>
    <scope>NUCLEOTIDE SEQUENCE [LARGE SCALE GENOMIC DNA]</scope>
    <source>
        <strain evidence="1 2">PLY_AMNH</strain>
    </source>
</reference>
<gene>
    <name evidence="1" type="ORF">CYMTET_38465</name>
</gene>
<keyword evidence="2" id="KW-1185">Reference proteome</keyword>
<dbReference type="AlphaFoldDB" id="A0AAE0CE75"/>
<evidence type="ECO:0000313" key="2">
    <source>
        <dbReference type="Proteomes" id="UP001190700"/>
    </source>
</evidence>
<accession>A0AAE0CE75</accession>
<proteinExistence type="predicted"/>